<dbReference type="Proteomes" id="UP000000740">
    <property type="component" value="Chromosome 1"/>
</dbReference>
<evidence type="ECO:0000313" key="3">
    <source>
        <dbReference type="Proteomes" id="UP000000740"/>
    </source>
</evidence>
<protein>
    <recommendedName>
        <fullName evidence="4">DUF309 domain-containing protein</fullName>
    </recommendedName>
</protein>
<accession>B9LTX6</accession>
<dbReference type="SUPFAM" id="SSF140663">
    <property type="entry name" value="TTHA0068-like"/>
    <property type="match status" value="1"/>
</dbReference>
<reference evidence="2 3" key="1">
    <citation type="journal article" date="2016" name="Stand. Genomic Sci.">
        <title>Complete genome sequence of the Antarctic Halorubrum lacusprofundi type strain ACAM 34.</title>
        <authorList>
            <person name="Anderson I.J."/>
            <person name="DasSarma P."/>
            <person name="Lucas S."/>
            <person name="Copeland A."/>
            <person name="Lapidus A."/>
            <person name="Del Rio T.G."/>
            <person name="Tice H."/>
            <person name="Dalin E."/>
            <person name="Bruce D.C."/>
            <person name="Goodwin L."/>
            <person name="Pitluck S."/>
            <person name="Sims D."/>
            <person name="Brettin T.S."/>
            <person name="Detter J.C."/>
            <person name="Han C.S."/>
            <person name="Larimer F."/>
            <person name="Hauser L."/>
            <person name="Land M."/>
            <person name="Ivanova N."/>
            <person name="Richardson P."/>
            <person name="Cavicchioli R."/>
            <person name="DasSarma S."/>
            <person name="Woese C.R."/>
            <person name="Kyrpides N.C."/>
        </authorList>
    </citation>
    <scope>NUCLEOTIDE SEQUENCE [LARGE SCALE GENOMIC DNA]</scope>
    <source>
        <strain evidence="3">ATCC 49239 / DSM 5036 / JCM 8891 / ACAM 34</strain>
    </source>
</reference>
<name>B9LTX6_HALLT</name>
<dbReference type="RefSeq" id="WP_015911282.1">
    <property type="nucleotide sequence ID" value="NC_012029.1"/>
</dbReference>
<dbReference type="KEGG" id="hla:Hlac_2598"/>
<feature type="compositionally biased region" description="Gly residues" evidence="1">
    <location>
        <begin position="24"/>
        <end position="40"/>
    </location>
</feature>
<dbReference type="eggNOG" id="arCOG04628">
    <property type="taxonomic scope" value="Archaea"/>
</dbReference>
<dbReference type="HOGENOM" id="CLU_1648272_0_0_2"/>
<evidence type="ECO:0000256" key="1">
    <source>
        <dbReference type="SAM" id="MobiDB-lite"/>
    </source>
</evidence>
<proteinExistence type="predicted"/>
<keyword evidence="3" id="KW-1185">Reference proteome</keyword>
<organism evidence="2 3">
    <name type="scientific">Halorubrum lacusprofundi (strain ATCC 49239 / DSM 5036 / JCM 8891 / ACAM 34)</name>
    <dbReference type="NCBI Taxonomy" id="416348"/>
    <lineage>
        <taxon>Archaea</taxon>
        <taxon>Methanobacteriati</taxon>
        <taxon>Methanobacteriota</taxon>
        <taxon>Stenosarchaea group</taxon>
        <taxon>Halobacteria</taxon>
        <taxon>Halobacteriales</taxon>
        <taxon>Haloferacaceae</taxon>
        <taxon>Halorubrum</taxon>
    </lineage>
</organism>
<dbReference type="PANTHER" id="PTHR34796">
    <property type="entry name" value="EXPRESSED PROTEIN"/>
    <property type="match status" value="1"/>
</dbReference>
<dbReference type="PANTHER" id="PTHR34796:SF1">
    <property type="entry name" value="EXPRESSED PROTEIN"/>
    <property type="match status" value="1"/>
</dbReference>
<dbReference type="Gene3D" id="1.10.3450.10">
    <property type="entry name" value="TTHA0068-like"/>
    <property type="match status" value="1"/>
</dbReference>
<dbReference type="InterPro" id="IPR023203">
    <property type="entry name" value="TTHA0068_sf"/>
</dbReference>
<dbReference type="AlphaFoldDB" id="B9LTX6"/>
<evidence type="ECO:0008006" key="4">
    <source>
        <dbReference type="Google" id="ProtNLM"/>
    </source>
</evidence>
<feature type="region of interest" description="Disordered" evidence="1">
    <location>
        <begin position="1"/>
        <end position="49"/>
    </location>
</feature>
<evidence type="ECO:0000313" key="2">
    <source>
        <dbReference type="EMBL" id="ACM58170.1"/>
    </source>
</evidence>
<sequence>MDEHTRDPGVAPPLGNPTGWHAAGEGGADEGGAGDGGADGGDPDADARLAGGHWEHATLRRATEHGVRLFNAGAYHESHDCFEDEWYNYGSGTAESAFLHGMVQVAAGAYKRVDFENDDGMRSLFETALEYLRGIPGDFYGVDLDEVRATLRAALDDPTAIDGWKITIDGARPEAYPADYEYAERLDEGH</sequence>
<dbReference type="GeneID" id="7399824"/>
<dbReference type="InterPro" id="IPR005500">
    <property type="entry name" value="DUF309"/>
</dbReference>
<dbReference type="EMBL" id="CP001365">
    <property type="protein sequence ID" value="ACM58170.1"/>
    <property type="molecule type" value="Genomic_DNA"/>
</dbReference>
<dbReference type="Pfam" id="PF03745">
    <property type="entry name" value="DUF309"/>
    <property type="match status" value="1"/>
</dbReference>
<gene>
    <name evidence="2" type="ordered locus">Hlac_2598</name>
</gene>